<evidence type="ECO:0000313" key="1">
    <source>
        <dbReference type="EMBL" id="CAB9518385.1"/>
    </source>
</evidence>
<sequence length="194" mass="22192">MEEIRASGRPKRKTRAPDRLNLQQQHVKPTKTMFGYHLTMADNKKGLSPEERDAIIEDCHNSTEQQCPRKGSIREYDEIEGMVMAQYINELNDRFQQGKYGHSYGQHDLLDKGLKVFGERGYKAAMKEIGQLHDRVAFAHFRSRSFAYQVAMFCAGLPRRKSIIFLYSNELNGAETGNFVGKQSIPSLDIFVGD</sequence>
<reference evidence="1" key="1">
    <citation type="submission" date="2020-06" db="EMBL/GenBank/DDBJ databases">
        <authorList>
            <consortium name="Plant Systems Biology data submission"/>
        </authorList>
    </citation>
    <scope>NUCLEOTIDE SEQUENCE</scope>
    <source>
        <strain evidence="1">D6</strain>
    </source>
</reference>
<comment type="caution">
    <text evidence="1">The sequence shown here is derived from an EMBL/GenBank/DDBJ whole genome shotgun (WGS) entry which is preliminary data.</text>
</comment>
<gene>
    <name evidence="1" type="ORF">SEMRO_930_G221390.1</name>
</gene>
<protein>
    <submittedName>
        <fullName evidence="1">Uncharacterized protein</fullName>
    </submittedName>
</protein>
<proteinExistence type="predicted"/>
<dbReference type="Proteomes" id="UP001153069">
    <property type="component" value="Unassembled WGS sequence"/>
</dbReference>
<keyword evidence="2" id="KW-1185">Reference proteome</keyword>
<dbReference type="AlphaFoldDB" id="A0A9N8EDG2"/>
<organism evidence="1 2">
    <name type="scientific">Seminavis robusta</name>
    <dbReference type="NCBI Taxonomy" id="568900"/>
    <lineage>
        <taxon>Eukaryota</taxon>
        <taxon>Sar</taxon>
        <taxon>Stramenopiles</taxon>
        <taxon>Ochrophyta</taxon>
        <taxon>Bacillariophyta</taxon>
        <taxon>Bacillariophyceae</taxon>
        <taxon>Bacillariophycidae</taxon>
        <taxon>Naviculales</taxon>
        <taxon>Naviculaceae</taxon>
        <taxon>Seminavis</taxon>
    </lineage>
</organism>
<accession>A0A9N8EDG2</accession>
<dbReference type="EMBL" id="CAICTM010000928">
    <property type="protein sequence ID" value="CAB9518385.1"/>
    <property type="molecule type" value="Genomic_DNA"/>
</dbReference>
<evidence type="ECO:0000313" key="2">
    <source>
        <dbReference type="Proteomes" id="UP001153069"/>
    </source>
</evidence>
<name>A0A9N8EDG2_9STRA</name>